<protein>
    <submittedName>
        <fullName evidence="1">Uncharacterized protein</fullName>
    </submittedName>
</protein>
<accession>A0ACC2DYV2</accession>
<proteinExistence type="predicted"/>
<reference evidence="2" key="1">
    <citation type="journal article" date="2024" name="Proc. Natl. Acad. Sci. U.S.A.">
        <title>Extraordinary preservation of gene collinearity over three hundred million years revealed in homosporous lycophytes.</title>
        <authorList>
            <person name="Li C."/>
            <person name="Wickell D."/>
            <person name="Kuo L.Y."/>
            <person name="Chen X."/>
            <person name="Nie B."/>
            <person name="Liao X."/>
            <person name="Peng D."/>
            <person name="Ji J."/>
            <person name="Jenkins J."/>
            <person name="Williams M."/>
            <person name="Shu S."/>
            <person name="Plott C."/>
            <person name="Barry K."/>
            <person name="Rajasekar S."/>
            <person name="Grimwood J."/>
            <person name="Han X."/>
            <person name="Sun S."/>
            <person name="Hou Z."/>
            <person name="He W."/>
            <person name="Dai G."/>
            <person name="Sun C."/>
            <person name="Schmutz J."/>
            <person name="Leebens-Mack J.H."/>
            <person name="Li F.W."/>
            <person name="Wang L."/>
        </authorList>
    </citation>
    <scope>NUCLEOTIDE SEQUENCE [LARGE SCALE GENOMIC DNA]</scope>
    <source>
        <strain evidence="2">cv. PW_Plant_1</strain>
    </source>
</reference>
<evidence type="ECO:0000313" key="1">
    <source>
        <dbReference type="EMBL" id="KAJ7559436.1"/>
    </source>
</evidence>
<name>A0ACC2DYV2_DIPCM</name>
<keyword evidence="2" id="KW-1185">Reference proteome</keyword>
<gene>
    <name evidence="1" type="ORF">O6H91_04G085100</name>
</gene>
<sequence length="1226" mass="134520">MTKGARRLFDYFLVCGLGPELQTMLGLRGFQGTGTMYMPSLLDQFPPASGSSCAPPPPQLPLCVLPGGVEFYPEGRNLDEESSQPRSYPIVLTDGDGSKIYVSCVAFHDPVDDDVAQAYRIPANSYVDKCICVVSHSPSFRVYREVLEELHRMCFSTSGCSKPLWEILAHMVNAVPLPTPGESQVLFSVENYLICVDVPPKDGLPHADMSFQPLMQCLDIDNVIRLFIAVLLERRVLLRANKYSLLTMVAEAVCHLIYPIKWQHVYIPVLFFGGVDYVEAPTPYLMGLHSGVDTSSLSVDGVVVVDLVHNLITTSEDIPSLPELELKELRSGLLQLLYPNLADLDCPRKNIKHCYDSGIRRFNKVWGEEHDCELRLLFLKVFASILSGYRDFVDTSNTAINVFNAQAFLKKRSRVTSNPPEPMVVQLLSSQGFYDFLERGYGSSLAGPNLLDKLQEALNMGQNAWSILPVALSDPEIINISDASSQSSAARSRYLYDRFPTNVRTEAQEEKRKAILTTATANLERPARPVLGPSISSPPSMAAAAVAKKMESLSPRERAAERERMVLDIKVKLQGLWRRLLEMGATDDPLSSSEYGTILALIESDAEGIGGSGFVECIGEHIHSGWACQLSEEQFTAVKELIKTTIGRAMSRNDMSTVRDALEISAEVYRKDAWNISDYVQRHLGALPVWDDLRFWEGYFEFIIERSSEKVGNYAALVTEQLSVLAEHMAGLGIPDTEAWFILESIGQKNNLGSKQLIKLRGLLAHSQQVRQGYWGISVNRSQASSGQTQGFHSQQLQGQTTESNQSSEGTAGVGRSWVHSMFSRDRASLAQPAARTRSRSENALMATAKENARADASQGIKRGSSGVRILRGHKAAITALHAVTKSEAGELFGDYEDAGYFISGSADCTVKTWDPALRGSELRTTFEGHTGAVRAISSDRLRVVSGSDDQRVLVWDKSTSQLLEELKGHDAAVICIRMLSGERVLTASHDASVKMWDVRTDTCVATVGRTASAILCMDYDDTTGVLAAAGMDGVGNVWDVRAGKQLHKLIGHTKWIRSLRMVGDTMVTGSDDWTARVWSISRGTCDAVLACHAGGVTCVDYCSTDNGILTGSVDGMVKIWEREDGSLQCTKNVGLHTAAILSVKAGPKWMVIGAADNSMSLFHRQEQRSNVQPNDLGGQASGWQLHRTPQRSAAMVRCVASDVERGRICTGARSGLLRLWDPVSG</sequence>
<dbReference type="Proteomes" id="UP001162992">
    <property type="component" value="Chromosome 4"/>
</dbReference>
<organism evidence="1 2">
    <name type="scientific">Diphasiastrum complanatum</name>
    <name type="common">Issler's clubmoss</name>
    <name type="synonym">Lycopodium complanatum</name>
    <dbReference type="NCBI Taxonomy" id="34168"/>
    <lineage>
        <taxon>Eukaryota</taxon>
        <taxon>Viridiplantae</taxon>
        <taxon>Streptophyta</taxon>
        <taxon>Embryophyta</taxon>
        <taxon>Tracheophyta</taxon>
        <taxon>Lycopodiopsida</taxon>
        <taxon>Lycopodiales</taxon>
        <taxon>Lycopodiaceae</taxon>
        <taxon>Lycopodioideae</taxon>
        <taxon>Diphasiastrum</taxon>
    </lineage>
</organism>
<comment type="caution">
    <text evidence="1">The sequence shown here is derived from an EMBL/GenBank/DDBJ whole genome shotgun (WGS) entry which is preliminary data.</text>
</comment>
<dbReference type="EMBL" id="CM055095">
    <property type="protein sequence ID" value="KAJ7559436.1"/>
    <property type="molecule type" value="Genomic_DNA"/>
</dbReference>
<evidence type="ECO:0000313" key="2">
    <source>
        <dbReference type="Proteomes" id="UP001162992"/>
    </source>
</evidence>